<dbReference type="GO" id="GO:0060271">
    <property type="term" value="P:cilium assembly"/>
    <property type="evidence" value="ECO:0007669"/>
    <property type="project" value="TreeGrafter"/>
</dbReference>
<organism evidence="10 11">
    <name type="scientific">Eublepharis macularius</name>
    <name type="common">Leopard gecko</name>
    <name type="synonym">Cyrtodactylus macularius</name>
    <dbReference type="NCBI Taxonomy" id="481883"/>
    <lineage>
        <taxon>Eukaryota</taxon>
        <taxon>Metazoa</taxon>
        <taxon>Chordata</taxon>
        <taxon>Craniata</taxon>
        <taxon>Vertebrata</taxon>
        <taxon>Euteleostomi</taxon>
        <taxon>Lepidosauria</taxon>
        <taxon>Squamata</taxon>
        <taxon>Bifurcata</taxon>
        <taxon>Gekkota</taxon>
        <taxon>Eublepharidae</taxon>
        <taxon>Eublepharinae</taxon>
        <taxon>Eublepharis</taxon>
    </lineage>
</organism>
<evidence type="ECO:0000256" key="5">
    <source>
        <dbReference type="ARBA" id="ARBA00022794"/>
    </source>
</evidence>
<evidence type="ECO:0000259" key="9">
    <source>
        <dbReference type="Pfam" id="PF15311"/>
    </source>
</evidence>
<feature type="compositionally biased region" description="Low complexity" evidence="8">
    <location>
        <begin position="94"/>
        <end position="110"/>
    </location>
</feature>
<keyword evidence="5" id="KW-0970">Cilium biogenesis/degradation</keyword>
<evidence type="ECO:0000256" key="1">
    <source>
        <dbReference type="ARBA" id="ARBA00004114"/>
    </source>
</evidence>
<protein>
    <submittedName>
        <fullName evidence="11 12">Centriolar and ciliogenesis-associated protein HYLS1</fullName>
    </submittedName>
</protein>
<keyword evidence="10" id="KW-1185">Reference proteome</keyword>
<dbReference type="GeneID" id="129342221"/>
<dbReference type="InterPro" id="IPR026227">
    <property type="entry name" value="HYLS1"/>
</dbReference>
<keyword evidence="6" id="KW-0206">Cytoskeleton</keyword>
<dbReference type="PRINTS" id="PR02098">
    <property type="entry name" value="HYLETHALUSS1"/>
</dbReference>
<dbReference type="AlphaFoldDB" id="A0AA97LFZ2"/>
<keyword evidence="7" id="KW-0966">Cell projection</keyword>
<dbReference type="PANTHER" id="PTHR34174">
    <property type="entry name" value="HYDROLETHALUS SYNDROME PROTEIN 1"/>
    <property type="match status" value="1"/>
</dbReference>
<gene>
    <name evidence="11 12" type="primary">HYLS1</name>
</gene>
<evidence type="ECO:0000313" key="11">
    <source>
        <dbReference type="RefSeq" id="XP_054853846.1"/>
    </source>
</evidence>
<reference evidence="11 12" key="1">
    <citation type="submission" date="2025-04" db="UniProtKB">
        <authorList>
            <consortium name="RefSeq"/>
        </authorList>
    </citation>
    <scope>IDENTIFICATION</scope>
    <source>
        <tissue evidence="11 12">Blood</tissue>
    </source>
</reference>
<accession>A0AA97LFZ2</accession>
<dbReference type="CTD" id="219844"/>
<dbReference type="RefSeq" id="XP_054853846.1">
    <property type="nucleotide sequence ID" value="XM_054997871.1"/>
</dbReference>
<evidence type="ECO:0000313" key="12">
    <source>
        <dbReference type="RefSeq" id="XP_054853847.1"/>
    </source>
</evidence>
<name>A0AA97LFZ2_EUBMA</name>
<dbReference type="KEGG" id="emc:129342221"/>
<dbReference type="Proteomes" id="UP001190640">
    <property type="component" value="Chromosome 14"/>
</dbReference>
<evidence type="ECO:0000256" key="2">
    <source>
        <dbReference type="ARBA" id="ARBA00004138"/>
    </source>
</evidence>
<dbReference type="PANTHER" id="PTHR34174:SF1">
    <property type="entry name" value="CENTRIOLAR AND CILIOGENESIS-ASSOCIATED PROTEIN HYLS1"/>
    <property type="match status" value="1"/>
</dbReference>
<dbReference type="GO" id="GO:0097730">
    <property type="term" value="C:non-motile cilium"/>
    <property type="evidence" value="ECO:0007669"/>
    <property type="project" value="TreeGrafter"/>
</dbReference>
<evidence type="ECO:0000256" key="6">
    <source>
        <dbReference type="ARBA" id="ARBA00023212"/>
    </source>
</evidence>
<dbReference type="Pfam" id="PF15311">
    <property type="entry name" value="HYLS1_C"/>
    <property type="match status" value="1"/>
</dbReference>
<evidence type="ECO:0000256" key="4">
    <source>
        <dbReference type="ARBA" id="ARBA00022490"/>
    </source>
</evidence>
<feature type="compositionally biased region" description="Basic residues" evidence="8">
    <location>
        <begin position="73"/>
        <end position="84"/>
    </location>
</feature>
<dbReference type="GO" id="GO:0005814">
    <property type="term" value="C:centriole"/>
    <property type="evidence" value="ECO:0007669"/>
    <property type="project" value="UniProtKB-SubCell"/>
</dbReference>
<proteinExistence type="inferred from homology"/>
<dbReference type="InterPro" id="IPR027918">
    <property type="entry name" value="HYLS1_C_dom"/>
</dbReference>
<feature type="compositionally biased region" description="Polar residues" evidence="8">
    <location>
        <begin position="156"/>
        <end position="173"/>
    </location>
</feature>
<dbReference type="RefSeq" id="XP_054853847.1">
    <property type="nucleotide sequence ID" value="XM_054997872.1"/>
</dbReference>
<evidence type="ECO:0000256" key="3">
    <source>
        <dbReference type="ARBA" id="ARBA00010091"/>
    </source>
</evidence>
<evidence type="ECO:0000313" key="10">
    <source>
        <dbReference type="Proteomes" id="UP001190640"/>
    </source>
</evidence>
<comment type="subcellular location">
    <subcellularLocation>
        <location evidence="2">Cell projection</location>
        <location evidence="2">Cilium</location>
    </subcellularLocation>
    <subcellularLocation>
        <location evidence="1">Cytoplasm</location>
        <location evidence="1">Cytoskeleton</location>
        <location evidence="1">Microtubule organizing center</location>
        <location evidence="1">Centrosome</location>
        <location evidence="1">Centriole</location>
    </subcellularLocation>
</comment>
<dbReference type="InterPro" id="IPR052319">
    <property type="entry name" value="Centriolar_ciliogenesis_assoc"/>
</dbReference>
<feature type="region of interest" description="Disordered" evidence="8">
    <location>
        <begin position="61"/>
        <end position="174"/>
    </location>
</feature>
<keyword evidence="4" id="KW-0963">Cytoplasm</keyword>
<comment type="similarity">
    <text evidence="3">Belongs to the HYLS1 family.</text>
</comment>
<evidence type="ECO:0000256" key="7">
    <source>
        <dbReference type="ARBA" id="ARBA00023273"/>
    </source>
</evidence>
<feature type="domain" description="Centriolar and ciliogenesis-associated protein HYLS1 C-terminal" evidence="9">
    <location>
        <begin position="186"/>
        <end position="273"/>
    </location>
</feature>
<evidence type="ECO:0000256" key="8">
    <source>
        <dbReference type="SAM" id="MobiDB-lite"/>
    </source>
</evidence>
<sequence length="284" mass="32821">MGPDQDQRITMNYEDRLKAAMAFIRLCVEHGGGDSPRQGHVPPYTAASVTRPMLPMMLKPTLQPEISEEPRVPRKPVMKRKVLRRRPDGEIQVTDESITSEPESSSLSDPEYGDLSQRTLHQNTKEDEESEEECEPKTSPESETAYSWRTSEDSHSQGSQRESRCQSSPSSEQDLIITGHPKSFILPRSEQLNQNRMKTDRVARYLEYKHDWESLRLPGEDSRKNVRRNIREQMLYKTEFPPRSQHTYIPNKYLVPTEKKRSALRWGIRCDLANGVMPRSSYSS</sequence>